<feature type="region of interest" description="Disordered" evidence="1">
    <location>
        <begin position="89"/>
        <end position="151"/>
    </location>
</feature>
<sequence length="427" mass="47999">MVPTAVLMKSGLVSVNTARQVNTAHSKTIVNAARSMSYLSKIAHSTIKRPIHKNTTFKNSNIDQRVNTVSVKPLEYSIVEQDSERNLHIRFSENTPNVVGTQSNGFAGTKASDNADPKSSHDDGSKPLSDDGIRTVTEDPESMLNEETQKGNSCIEGSKLDRGYVGRASTIQVTRSLDFSGFTKWKKRQEGMLCNAFEKLMHEKFRMSSIGKLTFFLGLQVQQKKDGIFISQDIYVVGILKKFGFIEVKTTSTPMETQKPLLKDKDGEEVDVYMYRSMIGSLMYLTSSRPDIMFAVCAYVRYQVNLKVSHLHAMKRIFSDYAGGASLDTEVIQQEVVYILGCRNISSLVQNKRTVVCENTIGNAEYVAALVVVGKCFCDQNQLLDYGTIYAYQDLYWFNNRKAKKSIRLMMETLFGMELELKLVTQS</sequence>
<evidence type="ECO:0000259" key="2">
    <source>
        <dbReference type="Pfam" id="PF07727"/>
    </source>
</evidence>
<comment type="caution">
    <text evidence="3">The sequence shown here is derived from an EMBL/GenBank/DDBJ whole genome shotgun (WGS) entry which is preliminary data.</text>
</comment>
<feature type="compositionally biased region" description="Basic and acidic residues" evidence="1">
    <location>
        <begin position="113"/>
        <end position="137"/>
    </location>
</feature>
<organism evidence="3 4">
    <name type="scientific">Tanacetum coccineum</name>
    <dbReference type="NCBI Taxonomy" id="301880"/>
    <lineage>
        <taxon>Eukaryota</taxon>
        <taxon>Viridiplantae</taxon>
        <taxon>Streptophyta</taxon>
        <taxon>Embryophyta</taxon>
        <taxon>Tracheophyta</taxon>
        <taxon>Spermatophyta</taxon>
        <taxon>Magnoliopsida</taxon>
        <taxon>eudicotyledons</taxon>
        <taxon>Gunneridae</taxon>
        <taxon>Pentapetalae</taxon>
        <taxon>asterids</taxon>
        <taxon>campanulids</taxon>
        <taxon>Asterales</taxon>
        <taxon>Asteraceae</taxon>
        <taxon>Asteroideae</taxon>
        <taxon>Anthemideae</taxon>
        <taxon>Anthemidinae</taxon>
        <taxon>Tanacetum</taxon>
    </lineage>
</organism>
<reference evidence="3" key="1">
    <citation type="journal article" date="2022" name="Int. J. Mol. Sci.">
        <title>Draft Genome of Tanacetum Coccineum: Genomic Comparison of Closely Related Tanacetum-Family Plants.</title>
        <authorList>
            <person name="Yamashiro T."/>
            <person name="Shiraishi A."/>
            <person name="Nakayama K."/>
            <person name="Satake H."/>
        </authorList>
    </citation>
    <scope>NUCLEOTIDE SEQUENCE</scope>
</reference>
<feature type="compositionally biased region" description="Polar residues" evidence="1">
    <location>
        <begin position="92"/>
        <end position="106"/>
    </location>
</feature>
<protein>
    <submittedName>
        <fullName evidence="3">Uncharacterized mitochondrial protein-like protein</fullName>
    </submittedName>
</protein>
<evidence type="ECO:0000256" key="1">
    <source>
        <dbReference type="SAM" id="MobiDB-lite"/>
    </source>
</evidence>
<dbReference type="EMBL" id="BQNB010013983">
    <property type="protein sequence ID" value="GJT22613.1"/>
    <property type="molecule type" value="Genomic_DNA"/>
</dbReference>
<dbReference type="Proteomes" id="UP001151760">
    <property type="component" value="Unassembled WGS sequence"/>
</dbReference>
<name>A0ABQ5C7K0_9ASTR</name>
<reference evidence="3" key="2">
    <citation type="submission" date="2022-01" db="EMBL/GenBank/DDBJ databases">
        <authorList>
            <person name="Yamashiro T."/>
            <person name="Shiraishi A."/>
            <person name="Satake H."/>
            <person name="Nakayama K."/>
        </authorList>
    </citation>
    <scope>NUCLEOTIDE SEQUENCE</scope>
</reference>
<proteinExistence type="predicted"/>
<dbReference type="PANTHER" id="PTHR11439">
    <property type="entry name" value="GAG-POL-RELATED RETROTRANSPOSON"/>
    <property type="match status" value="1"/>
</dbReference>
<accession>A0ABQ5C7K0</accession>
<evidence type="ECO:0000313" key="4">
    <source>
        <dbReference type="Proteomes" id="UP001151760"/>
    </source>
</evidence>
<evidence type="ECO:0000313" key="3">
    <source>
        <dbReference type="EMBL" id="GJT22613.1"/>
    </source>
</evidence>
<gene>
    <name evidence="3" type="ORF">Tco_0892550</name>
</gene>
<keyword evidence="4" id="KW-1185">Reference proteome</keyword>
<feature type="domain" description="Reverse transcriptase Ty1/copia-type" evidence="2">
    <location>
        <begin position="194"/>
        <end position="256"/>
    </location>
</feature>
<dbReference type="InterPro" id="IPR013103">
    <property type="entry name" value="RVT_2"/>
</dbReference>
<dbReference type="Pfam" id="PF07727">
    <property type="entry name" value="RVT_2"/>
    <property type="match status" value="1"/>
</dbReference>
<dbReference type="PANTHER" id="PTHR11439:SF495">
    <property type="entry name" value="REVERSE TRANSCRIPTASE, RNA-DEPENDENT DNA POLYMERASE-RELATED"/>
    <property type="match status" value="1"/>
</dbReference>